<dbReference type="OrthoDB" id="4261536at2"/>
<gene>
    <name evidence="1" type="ORF">E4099_17540</name>
</gene>
<evidence type="ECO:0000313" key="2">
    <source>
        <dbReference type="Proteomes" id="UP000297948"/>
    </source>
</evidence>
<accession>A0A4Z0H5P9</accession>
<sequence>MLKRRLRLRPGYWGECWTLSPSTGQRPVLLSSIEHDSPSQATRWVRVTIRTIASALDRGAAHEAWDWVRHGYKEAEDALTNGEAATFAVTQQDTRLEWILRPVIFLPLARREAVILPECAYQFACPTTHKMGRNQPHDG</sequence>
<reference evidence="1 2" key="1">
    <citation type="submission" date="2019-03" db="EMBL/GenBank/DDBJ databases">
        <authorList>
            <person name="Gonzalez-Pimentel J.L."/>
        </authorList>
    </citation>
    <scope>NUCLEOTIDE SEQUENCE [LARGE SCALE GENOMIC DNA]</scope>
    <source>
        <strain evidence="1 2">JCM 31289</strain>
    </source>
</reference>
<keyword evidence="2" id="KW-1185">Reference proteome</keyword>
<organism evidence="1 2">
    <name type="scientific">Streptomyces palmae</name>
    <dbReference type="NCBI Taxonomy" id="1701085"/>
    <lineage>
        <taxon>Bacteria</taxon>
        <taxon>Bacillati</taxon>
        <taxon>Actinomycetota</taxon>
        <taxon>Actinomycetes</taxon>
        <taxon>Kitasatosporales</taxon>
        <taxon>Streptomycetaceae</taxon>
        <taxon>Streptomyces</taxon>
    </lineage>
</organism>
<evidence type="ECO:0000313" key="1">
    <source>
        <dbReference type="EMBL" id="TGB07102.1"/>
    </source>
</evidence>
<dbReference type="Proteomes" id="UP000297948">
    <property type="component" value="Unassembled WGS sequence"/>
</dbReference>
<proteinExistence type="predicted"/>
<dbReference type="AlphaFoldDB" id="A0A4Z0H5P9"/>
<dbReference type="RefSeq" id="WP_135340017.1">
    <property type="nucleotide sequence ID" value="NZ_JBHLTX010000026.1"/>
</dbReference>
<name>A0A4Z0H5P9_9ACTN</name>
<dbReference type="EMBL" id="SRID01000157">
    <property type="protein sequence ID" value="TGB07102.1"/>
    <property type="molecule type" value="Genomic_DNA"/>
</dbReference>
<comment type="caution">
    <text evidence="1">The sequence shown here is derived from an EMBL/GenBank/DDBJ whole genome shotgun (WGS) entry which is preliminary data.</text>
</comment>
<protein>
    <submittedName>
        <fullName evidence="1">Uncharacterized protein</fullName>
    </submittedName>
</protein>